<dbReference type="GO" id="GO:0000813">
    <property type="term" value="C:ESCRT I complex"/>
    <property type="evidence" value="ECO:0007669"/>
    <property type="project" value="InterPro"/>
</dbReference>
<feature type="coiled-coil region" evidence="1">
    <location>
        <begin position="70"/>
        <end position="101"/>
    </location>
</feature>
<feature type="domain" description="UBA" evidence="3">
    <location>
        <begin position="575"/>
        <end position="616"/>
    </location>
</feature>
<dbReference type="Proteomes" id="UP000593567">
    <property type="component" value="Unassembled WGS sequence"/>
</dbReference>
<dbReference type="OrthoDB" id="2018023at2759"/>
<evidence type="ECO:0000259" key="3">
    <source>
        <dbReference type="PROSITE" id="PS50030"/>
    </source>
</evidence>
<dbReference type="InterPro" id="IPR042575">
    <property type="entry name" value="UBAP1_C"/>
</dbReference>
<organism evidence="4 5">
    <name type="scientific">Bugula neritina</name>
    <name type="common">Brown bryozoan</name>
    <name type="synonym">Sertularia neritina</name>
    <dbReference type="NCBI Taxonomy" id="10212"/>
    <lineage>
        <taxon>Eukaryota</taxon>
        <taxon>Metazoa</taxon>
        <taxon>Spiralia</taxon>
        <taxon>Lophotrochozoa</taxon>
        <taxon>Bryozoa</taxon>
        <taxon>Gymnolaemata</taxon>
        <taxon>Cheilostomatida</taxon>
        <taxon>Flustrina</taxon>
        <taxon>Buguloidea</taxon>
        <taxon>Bugulidae</taxon>
        <taxon>Bugula</taxon>
    </lineage>
</organism>
<keyword evidence="5" id="KW-1185">Reference proteome</keyword>
<evidence type="ECO:0000256" key="2">
    <source>
        <dbReference type="SAM" id="MobiDB-lite"/>
    </source>
</evidence>
<protein>
    <recommendedName>
        <fullName evidence="3">UBA domain-containing protein</fullName>
    </recommendedName>
</protein>
<dbReference type="AlphaFoldDB" id="A0A7J7K158"/>
<dbReference type="EMBL" id="VXIV02001556">
    <property type="protein sequence ID" value="KAF6031913.1"/>
    <property type="molecule type" value="Genomic_DNA"/>
</dbReference>
<gene>
    <name evidence="4" type="ORF">EB796_009815</name>
</gene>
<feature type="region of interest" description="Disordered" evidence="2">
    <location>
        <begin position="382"/>
        <end position="511"/>
    </location>
</feature>
<evidence type="ECO:0000313" key="5">
    <source>
        <dbReference type="Proteomes" id="UP000593567"/>
    </source>
</evidence>
<feature type="region of interest" description="Disordered" evidence="2">
    <location>
        <begin position="243"/>
        <end position="343"/>
    </location>
</feature>
<feature type="compositionally biased region" description="Pro residues" evidence="2">
    <location>
        <begin position="452"/>
        <end position="479"/>
    </location>
</feature>
<dbReference type="InterPro" id="IPR015940">
    <property type="entry name" value="UBA"/>
</dbReference>
<comment type="caution">
    <text evidence="4">The sequence shown here is derived from an EMBL/GenBank/DDBJ whole genome shotgun (WGS) entry which is preliminary data.</text>
</comment>
<dbReference type="SUPFAM" id="SSF46934">
    <property type="entry name" value="UBA-like"/>
    <property type="match status" value="1"/>
</dbReference>
<feature type="compositionally biased region" description="Polar residues" evidence="2">
    <location>
        <begin position="249"/>
        <end position="267"/>
    </location>
</feature>
<dbReference type="InterPro" id="IPR038870">
    <property type="entry name" value="UBAP1"/>
</dbReference>
<feature type="compositionally biased region" description="Polar residues" evidence="2">
    <location>
        <begin position="382"/>
        <end position="407"/>
    </location>
</feature>
<keyword evidence="1" id="KW-0175">Coiled coil</keyword>
<feature type="compositionally biased region" description="Polar residues" evidence="2">
    <location>
        <begin position="299"/>
        <end position="310"/>
    </location>
</feature>
<evidence type="ECO:0000256" key="1">
    <source>
        <dbReference type="SAM" id="Coils"/>
    </source>
</evidence>
<feature type="domain" description="UBA" evidence="3">
    <location>
        <begin position="510"/>
        <end position="550"/>
    </location>
</feature>
<sequence length="616" mass="67347">MANDPWISVTNATHYVLDGVPMRIAENFRPKAPKRDVLPPLRFNVAQSKVFDFKYEYTTEKGYIQWHEDFVQAERAQAKLKEEKIEEKKRVEKQKEEAAKSVNFPPAQSLANSLHSSTNKLENTKPVSLAPVISDTILLPQRVSPEAESSSSKREPNSYHVNVQDFESLAEDPFDNLELKTINDMKELESVLANTQALQLSKADSIAKHSSSSAAIPADPSVQTPPAVRKEVCNDVAEVSVSANGDVLPSNQVQIQSESESTHQQQLPVEAPSAHNDLNGGRPSPSVQFSRGADAVNIGISSSSTQQQPNIKPKPPPVTKPKPKVDLKANNSKLGGASEVNEAAKADSKVHSLANALQKDLGKSMFQPPGAPKGFSYVSTTMNDTSSTENHQVQSIEWPSLTPTPHSAETMPSFPQSSTGTMRNELHSSVGPYLLPRGITLNNEMKKNKPSRPAPPRPVSRPAPPRPVTTPAPPRPVSRPHPASRTAPPRPAYETAPPVSHSNHTYAEVSTDPQIEQSLLSMGFERTQICSAIKFVGSDMKQLVEHLCAVQKMTVNGANWQTAEQAVLSYPNDSEKAEQFMKAHQKLSEFGFSNDKIKDALVACDMDLQKAVDKLI</sequence>
<proteinExistence type="predicted"/>
<dbReference type="Gene3D" id="1.20.120.1920">
    <property type="entry name" value="UBAP1 SOUBA domain"/>
    <property type="match status" value="1"/>
</dbReference>
<dbReference type="GO" id="GO:0043162">
    <property type="term" value="P:ubiquitin-dependent protein catabolic process via the multivesicular body sorting pathway"/>
    <property type="evidence" value="ECO:0007669"/>
    <property type="project" value="InterPro"/>
</dbReference>
<reference evidence="4" key="1">
    <citation type="submission" date="2020-06" db="EMBL/GenBank/DDBJ databases">
        <title>Draft genome of Bugula neritina, a colonial animal packing powerful symbionts and potential medicines.</title>
        <authorList>
            <person name="Rayko M."/>
        </authorList>
    </citation>
    <scope>NUCLEOTIDE SEQUENCE [LARGE SCALE GENOMIC DNA]</scope>
    <source>
        <strain evidence="4">Kwan_BN1</strain>
    </source>
</reference>
<dbReference type="PANTHER" id="PTHR15960">
    <property type="entry name" value="LD44032P"/>
    <property type="match status" value="1"/>
</dbReference>
<dbReference type="GO" id="GO:0043130">
    <property type="term" value="F:ubiquitin binding"/>
    <property type="evidence" value="ECO:0007669"/>
    <property type="project" value="InterPro"/>
</dbReference>
<evidence type="ECO:0000313" key="4">
    <source>
        <dbReference type="EMBL" id="KAF6031913.1"/>
    </source>
</evidence>
<dbReference type="InterPro" id="IPR009060">
    <property type="entry name" value="UBA-like_sf"/>
</dbReference>
<name>A0A7J7K158_BUGNE</name>
<accession>A0A7J7K158</accession>
<dbReference type="PANTHER" id="PTHR15960:SF5">
    <property type="entry name" value="LD44032P"/>
    <property type="match status" value="1"/>
</dbReference>
<dbReference type="PROSITE" id="PS50030">
    <property type="entry name" value="UBA"/>
    <property type="match status" value="2"/>
</dbReference>
<feature type="compositionally biased region" description="Polar residues" evidence="2">
    <location>
        <begin position="413"/>
        <end position="422"/>
    </location>
</feature>